<dbReference type="CDD" id="cd00190">
    <property type="entry name" value="Tryp_SPc"/>
    <property type="match status" value="1"/>
</dbReference>
<dbReference type="InterPro" id="IPR043504">
    <property type="entry name" value="Peptidase_S1_PA_chymotrypsin"/>
</dbReference>
<dbReference type="PANTHER" id="PTHR24276:SF98">
    <property type="entry name" value="FI18310P1-RELATED"/>
    <property type="match status" value="1"/>
</dbReference>
<evidence type="ECO:0000256" key="5">
    <source>
        <dbReference type="ARBA" id="ARBA00023157"/>
    </source>
</evidence>
<organism evidence="8">
    <name type="scientific">Timema tahoe</name>
    <dbReference type="NCBI Taxonomy" id="61484"/>
    <lineage>
        <taxon>Eukaryota</taxon>
        <taxon>Metazoa</taxon>
        <taxon>Ecdysozoa</taxon>
        <taxon>Arthropoda</taxon>
        <taxon>Hexapoda</taxon>
        <taxon>Insecta</taxon>
        <taxon>Pterygota</taxon>
        <taxon>Neoptera</taxon>
        <taxon>Polyneoptera</taxon>
        <taxon>Phasmatodea</taxon>
        <taxon>Timematodea</taxon>
        <taxon>Timematoidea</taxon>
        <taxon>Timematidae</taxon>
        <taxon>Timema</taxon>
    </lineage>
</organism>
<dbReference type="GO" id="GO:0006508">
    <property type="term" value="P:proteolysis"/>
    <property type="evidence" value="ECO:0007669"/>
    <property type="project" value="UniProtKB-KW"/>
</dbReference>
<keyword evidence="3 6" id="KW-0378">Hydrolase</keyword>
<dbReference type="SUPFAM" id="SSF50494">
    <property type="entry name" value="Trypsin-like serine proteases"/>
    <property type="match status" value="1"/>
</dbReference>
<proteinExistence type="inferred from homology"/>
<dbReference type="InterPro" id="IPR001254">
    <property type="entry name" value="Trypsin_dom"/>
</dbReference>
<dbReference type="FunFam" id="2.40.10.10:FF:000005">
    <property type="entry name" value="Serine protease 37"/>
    <property type="match status" value="1"/>
</dbReference>
<sequence length="491" mass="54256">MTERLINIRSVLLTNSSSGKHVTTERACHHWSSMSPLSEHVTTGRACHHWSSMSPLGEHVIAGQAYHHWSSMSPLVTVKHDIEYYLKHKKVKYYLELKLTVVSVLEYYLELKLTVVSVLEYYLELKLTVLNHIKLPDCCVLFEQQPTEQPLSSHEVLSNHLHVAGYFVHSKEEDVLDVDSLKPKNYYARVSGEGIQPESPGSIQGQSNDLQVEGLRPRNYYARMVAAAPKIAVPKIVNQLSASRGQFPHQAALVLDEGGFCGGSLIKPQWVLTAGHCTHNIRSFKVYLGAANLKSNEQGRVSLTTYHKVEHTAFNINTLFNDVALLKLPVPVQSNQYIQTISLAAGYNSFENHHAQVSGFGKTSDCEQSRTKHHVLKGEQSRTNATPFVPDTNSVSSTLNYADLKVINNNECLRYYSPSIILDSTLCCATVSGGSTCNGDSGGPLIMRNGGQLVQIGVVSFVSSKGCASGYPAGYARVSSFYQWIMVNSRG</sequence>
<dbReference type="PROSITE" id="PS00135">
    <property type="entry name" value="TRYPSIN_SER"/>
    <property type="match status" value="1"/>
</dbReference>
<dbReference type="InterPro" id="IPR050430">
    <property type="entry name" value="Peptidase_S1"/>
</dbReference>
<accession>A0A7R9ILQ4</accession>
<dbReference type="InterPro" id="IPR001314">
    <property type="entry name" value="Peptidase_S1A"/>
</dbReference>
<keyword evidence="2 6" id="KW-0645">Protease</keyword>
<dbReference type="InterPro" id="IPR009003">
    <property type="entry name" value="Peptidase_S1_PA"/>
</dbReference>
<keyword evidence="4 6" id="KW-0720">Serine protease</keyword>
<dbReference type="PRINTS" id="PR00722">
    <property type="entry name" value="CHYMOTRYPSIN"/>
</dbReference>
<dbReference type="GO" id="GO:0004252">
    <property type="term" value="F:serine-type endopeptidase activity"/>
    <property type="evidence" value="ECO:0007669"/>
    <property type="project" value="InterPro"/>
</dbReference>
<comment type="similarity">
    <text evidence="1">Belongs to the peptidase S1 family.</text>
</comment>
<evidence type="ECO:0000256" key="3">
    <source>
        <dbReference type="ARBA" id="ARBA00022801"/>
    </source>
</evidence>
<dbReference type="PROSITE" id="PS00134">
    <property type="entry name" value="TRYPSIN_HIS"/>
    <property type="match status" value="1"/>
</dbReference>
<dbReference type="Gene3D" id="2.40.10.10">
    <property type="entry name" value="Trypsin-like serine proteases"/>
    <property type="match status" value="1"/>
</dbReference>
<protein>
    <recommendedName>
        <fullName evidence="7">Peptidase S1 domain-containing protein</fullName>
    </recommendedName>
</protein>
<keyword evidence="5" id="KW-1015">Disulfide bond</keyword>
<feature type="domain" description="Peptidase S1" evidence="7">
    <location>
        <begin position="236"/>
        <end position="490"/>
    </location>
</feature>
<dbReference type="InterPro" id="IPR018114">
    <property type="entry name" value="TRYPSIN_HIS"/>
</dbReference>
<evidence type="ECO:0000256" key="6">
    <source>
        <dbReference type="RuleBase" id="RU363034"/>
    </source>
</evidence>
<dbReference type="PROSITE" id="PS50240">
    <property type="entry name" value="TRYPSIN_DOM"/>
    <property type="match status" value="1"/>
</dbReference>
<evidence type="ECO:0000256" key="1">
    <source>
        <dbReference type="ARBA" id="ARBA00007664"/>
    </source>
</evidence>
<dbReference type="InterPro" id="IPR033116">
    <property type="entry name" value="TRYPSIN_SER"/>
</dbReference>
<dbReference type="PANTHER" id="PTHR24276">
    <property type="entry name" value="POLYSERASE-RELATED"/>
    <property type="match status" value="1"/>
</dbReference>
<evidence type="ECO:0000256" key="2">
    <source>
        <dbReference type="ARBA" id="ARBA00022670"/>
    </source>
</evidence>
<reference evidence="8" key="1">
    <citation type="submission" date="2020-11" db="EMBL/GenBank/DDBJ databases">
        <authorList>
            <person name="Tran Van P."/>
        </authorList>
    </citation>
    <scope>NUCLEOTIDE SEQUENCE</scope>
</reference>
<name>A0A7R9ILQ4_9NEOP</name>
<dbReference type="EMBL" id="OE003838">
    <property type="protein sequence ID" value="CAD7460590.1"/>
    <property type="molecule type" value="Genomic_DNA"/>
</dbReference>
<evidence type="ECO:0000259" key="7">
    <source>
        <dbReference type="PROSITE" id="PS50240"/>
    </source>
</evidence>
<dbReference type="AlphaFoldDB" id="A0A7R9ILQ4"/>
<dbReference type="SMART" id="SM00020">
    <property type="entry name" value="Tryp_SPc"/>
    <property type="match status" value="1"/>
</dbReference>
<dbReference type="Pfam" id="PF00089">
    <property type="entry name" value="Trypsin"/>
    <property type="match status" value="2"/>
</dbReference>
<gene>
    <name evidence="8" type="ORF">TTEB3V08_LOCUS8514</name>
</gene>
<evidence type="ECO:0000313" key="8">
    <source>
        <dbReference type="EMBL" id="CAD7460590.1"/>
    </source>
</evidence>
<evidence type="ECO:0000256" key="4">
    <source>
        <dbReference type="ARBA" id="ARBA00022825"/>
    </source>
</evidence>